<organism evidence="1 2">
    <name type="scientific">Candolleomyces aberdarensis</name>
    <dbReference type="NCBI Taxonomy" id="2316362"/>
    <lineage>
        <taxon>Eukaryota</taxon>
        <taxon>Fungi</taxon>
        <taxon>Dikarya</taxon>
        <taxon>Basidiomycota</taxon>
        <taxon>Agaricomycotina</taxon>
        <taxon>Agaricomycetes</taxon>
        <taxon>Agaricomycetidae</taxon>
        <taxon>Agaricales</taxon>
        <taxon>Agaricineae</taxon>
        <taxon>Psathyrellaceae</taxon>
        <taxon>Candolleomyces</taxon>
    </lineage>
</organism>
<accession>A0A4Q2DHL8</accession>
<comment type="caution">
    <text evidence="1">The sequence shown here is derived from an EMBL/GenBank/DDBJ whole genome shotgun (WGS) entry which is preliminary data.</text>
</comment>
<protein>
    <submittedName>
        <fullName evidence="1">Uncharacterized protein</fullName>
    </submittedName>
</protein>
<keyword evidence="2" id="KW-1185">Reference proteome</keyword>
<dbReference type="Proteomes" id="UP000290288">
    <property type="component" value="Unassembled WGS sequence"/>
</dbReference>
<dbReference type="OrthoDB" id="2156690at2759"/>
<evidence type="ECO:0000313" key="2">
    <source>
        <dbReference type="Proteomes" id="UP000290288"/>
    </source>
</evidence>
<name>A0A4Q2DHL8_9AGAR</name>
<reference evidence="1 2" key="1">
    <citation type="submission" date="2019-01" db="EMBL/GenBank/DDBJ databases">
        <title>Draft genome sequence of Psathyrella aberdarensis IHI B618.</title>
        <authorList>
            <person name="Buettner E."/>
            <person name="Kellner H."/>
        </authorList>
    </citation>
    <scope>NUCLEOTIDE SEQUENCE [LARGE SCALE GENOMIC DNA]</scope>
    <source>
        <strain evidence="1 2">IHI B618</strain>
    </source>
</reference>
<sequence length="71" mass="7641">MLAEHKRKLFWWRQWSGPSSPTSASGPISPNYLPSKFSSNILKNRTGKKGGEAAFAMSKQGGGLAAFKAGE</sequence>
<gene>
    <name evidence="1" type="ORF">EST38_g6529</name>
</gene>
<evidence type="ECO:0000313" key="1">
    <source>
        <dbReference type="EMBL" id="RXW19333.1"/>
    </source>
</evidence>
<proteinExistence type="predicted"/>
<dbReference type="AlphaFoldDB" id="A0A4Q2DHL8"/>
<dbReference type="EMBL" id="SDEE01000208">
    <property type="protein sequence ID" value="RXW19333.1"/>
    <property type="molecule type" value="Genomic_DNA"/>
</dbReference>